<gene>
    <name evidence="4" type="ORF">KPL37_15120</name>
</gene>
<comment type="caution">
    <text evidence="4">The sequence shown here is derived from an EMBL/GenBank/DDBJ whole genome shotgun (WGS) entry which is preliminary data.</text>
</comment>
<sequence length="80" mass="8212">MIINVGGNVGVYPGTAFTGRASTTISGNVHLADNAVIKAKDDLVSAYDDAAGRKPVTRIPSELGETSLKPGVYDSADGTF</sequence>
<keyword evidence="5" id="KW-1185">Reference proteome</keyword>
<evidence type="ECO:0000256" key="1">
    <source>
        <dbReference type="ARBA" id="ARBA00005445"/>
    </source>
</evidence>
<dbReference type="Proteomes" id="UP000776252">
    <property type="component" value="Unassembled WGS sequence"/>
</dbReference>
<dbReference type="EMBL" id="JAHLDV010000045">
    <property type="protein sequence ID" value="MBU3161056.1"/>
    <property type="molecule type" value="Genomic_DNA"/>
</dbReference>
<protein>
    <submittedName>
        <fullName evidence="4">DUF3494 domain-containing protein</fullName>
    </submittedName>
</protein>
<evidence type="ECO:0000313" key="4">
    <source>
        <dbReference type="EMBL" id="MBU3161056.1"/>
    </source>
</evidence>
<evidence type="ECO:0000313" key="5">
    <source>
        <dbReference type="Proteomes" id="UP000776252"/>
    </source>
</evidence>
<dbReference type="Pfam" id="PF11999">
    <property type="entry name" value="Ice_binding"/>
    <property type="match status" value="1"/>
</dbReference>
<feature type="region of interest" description="Disordered" evidence="3">
    <location>
        <begin position="61"/>
        <end position="80"/>
    </location>
</feature>
<keyword evidence="2" id="KW-0732">Signal</keyword>
<organism evidence="4 5">
    <name type="scientific">Clostridium frigoris</name>
    <dbReference type="NCBI Taxonomy" id="205327"/>
    <lineage>
        <taxon>Bacteria</taxon>
        <taxon>Bacillati</taxon>
        <taxon>Bacillota</taxon>
        <taxon>Clostridia</taxon>
        <taxon>Eubacteriales</taxon>
        <taxon>Clostridiaceae</taxon>
        <taxon>Clostridium</taxon>
    </lineage>
</organism>
<dbReference type="InterPro" id="IPR021884">
    <property type="entry name" value="Ice-bd_prot"/>
</dbReference>
<name>A0ABS6BVV1_9CLOT</name>
<reference evidence="4 5" key="1">
    <citation type="submission" date="2021-06" db="EMBL/GenBank/DDBJ databases">
        <title>Clostridia strains as spoilage organisms.</title>
        <authorList>
            <person name="Wambui J."/>
            <person name="Stephan R."/>
            <person name="Stevens M.J.A."/>
        </authorList>
    </citation>
    <scope>NUCLEOTIDE SEQUENCE [LARGE SCALE GENOMIC DNA]</scope>
    <source>
        <strain evidence="4 5">DSM 14204</strain>
    </source>
</reference>
<accession>A0ABS6BVV1</accession>
<comment type="similarity">
    <text evidence="1">Belongs to the ice-binding protein family.</text>
</comment>
<evidence type="ECO:0000256" key="2">
    <source>
        <dbReference type="ARBA" id="ARBA00022729"/>
    </source>
</evidence>
<dbReference type="RefSeq" id="WP_216150698.1">
    <property type="nucleotide sequence ID" value="NZ_JAHLDV010000045.1"/>
</dbReference>
<proteinExistence type="inferred from homology"/>
<evidence type="ECO:0000256" key="3">
    <source>
        <dbReference type="SAM" id="MobiDB-lite"/>
    </source>
</evidence>